<dbReference type="InterPro" id="IPR037066">
    <property type="entry name" value="Plug_dom_sf"/>
</dbReference>
<name>A0A2N3I4G1_9BACT</name>
<dbReference type="GO" id="GO:0030246">
    <property type="term" value="F:carbohydrate binding"/>
    <property type="evidence" value="ECO:0007669"/>
    <property type="project" value="InterPro"/>
</dbReference>
<dbReference type="RefSeq" id="WP_101359828.1">
    <property type="nucleotide sequence ID" value="NZ_NKXO01000062.1"/>
</dbReference>
<evidence type="ECO:0000313" key="4">
    <source>
        <dbReference type="Proteomes" id="UP000233387"/>
    </source>
</evidence>
<keyword evidence="3" id="KW-0378">Hydrolase</keyword>
<gene>
    <name evidence="3" type="ORF">Rain11_2570</name>
</gene>
<dbReference type="Pfam" id="PF14905">
    <property type="entry name" value="OMP_b-brl_3"/>
    <property type="match status" value="1"/>
</dbReference>
<dbReference type="SUPFAM" id="SSF56935">
    <property type="entry name" value="Porins"/>
    <property type="match status" value="1"/>
</dbReference>
<feature type="domain" description="Outer membrane protein beta-barrel" evidence="2">
    <location>
        <begin position="448"/>
        <end position="904"/>
    </location>
</feature>
<dbReference type="AlphaFoldDB" id="A0A2N3I4G1"/>
<comment type="caution">
    <text evidence="3">The sequence shown here is derived from an EMBL/GenBank/DDBJ whole genome shotgun (WGS) entry which is preliminary data.</text>
</comment>
<keyword evidence="1" id="KW-0732">Signal</keyword>
<keyword evidence="3" id="KW-0121">Carboxypeptidase</keyword>
<keyword evidence="4" id="KW-1185">Reference proteome</keyword>
<reference evidence="3 4" key="1">
    <citation type="submission" date="2017-06" db="EMBL/GenBank/DDBJ databases">
        <title>Raineya orbicola gen. nov., sp. nov. a slightly thermophilic bacterium of the phylum Bacteroidetes and the description of Raineyaceae fam. nov.</title>
        <authorList>
            <person name="Albuquerque L."/>
            <person name="Polonia A.R.M."/>
            <person name="Barroso C."/>
            <person name="Froufe H.J.C."/>
            <person name="Lage O."/>
            <person name="Lobo-Da-Cunha A."/>
            <person name="Egas C."/>
            <person name="Da Costa M.S."/>
        </authorList>
    </citation>
    <scope>NUCLEOTIDE SEQUENCE [LARGE SCALE GENOMIC DNA]</scope>
    <source>
        <strain evidence="3 4">SPSPC-11</strain>
    </source>
</reference>
<dbReference type="InterPro" id="IPR013784">
    <property type="entry name" value="Carb-bd-like_fold"/>
</dbReference>
<evidence type="ECO:0000256" key="1">
    <source>
        <dbReference type="SAM" id="SignalP"/>
    </source>
</evidence>
<dbReference type="OrthoDB" id="1682379at2"/>
<dbReference type="Pfam" id="PF13620">
    <property type="entry name" value="CarboxypepD_reg"/>
    <property type="match status" value="1"/>
</dbReference>
<evidence type="ECO:0000313" key="3">
    <source>
        <dbReference type="EMBL" id="PKQ65210.1"/>
    </source>
</evidence>
<sequence>MKKIALLFFCLALGGEMLAQAKKGVIRGRIVDAVDKTFAPGATISIQKLPDSTVVGFTMSDENGVFEYKNLAEGNYRILVKLTGSALLKKEFQISASQWEVNLGNLELQPESIQGIEVKGEVTPVEIKQDTVEFNARAFQTKPNATAEDLLKKLPGVEVSKDGTVKAQGENVRRVLVDGKPFFGDDPKLATRNIPKDMIDKVQIIDQMSEQSQFTGVDDGNREKVINITTKKDMKKGTFGRAMAGVGTNDRYEGNLTLNRFNNNQQLSLIASANNINSQNFTLNNAIQGGGNFRGGFQRIAQAFGAANPNNSNGITTVWSAGLNFNDEWGKKWKINGNYFFNHSELVVSQNTKRQNILTDSTFFTFQNNDNNTLTGNHRLNFRIDYEIDSLTLLRIIPNLSITQVDYNNLSVSRTLNSNQLALLNDANTENISENNQLNFVNQLLFRRKFKKKGRSFSSNFFFTNTNQEGTDFNTALNRFYTNGTINNERLIRQKATQDNGSLIYRGGISYTEPLSRRHNLEMNYQISNTNNLTDRRVFDFDEVGSDYLLPNPQLTNNFDNNFISNRLGLNLVTTKLKYSYTLGFAAQIATQNNQDITRNTNFRREFINLFPTAQFRYNFGKNRRMRIEYQGSTNQPTNAQLQPVPDNSNPLNITVGNPDLKQEVVNTIRGNYVSFNAEKFRSFFVFFNVSNTINKIVNSTTITPFGAQVNSYQNADGVWNAVAFAGAGIPLKGNSLVLSLATNGLWNKNISFINDARNIANTYTIGQTARIVWNFKENLDFNLSGTLNHTSQKYSLQPQNNVSYFTNILVADVTYTFNNGLVFGTEVDYFANSGLAEGFNQNYTIWNVSLAKQVFKDKRGEIKVRVYDALQQNIGISRTTTETYIQDVSNVVLQRYFMLSFTYNINRFAAQRQEQERMNRMMFGR</sequence>
<dbReference type="InterPro" id="IPR041700">
    <property type="entry name" value="OMP_b-brl_3"/>
</dbReference>
<evidence type="ECO:0000259" key="2">
    <source>
        <dbReference type="Pfam" id="PF14905"/>
    </source>
</evidence>
<feature type="signal peptide" evidence="1">
    <location>
        <begin position="1"/>
        <end position="21"/>
    </location>
</feature>
<feature type="chain" id="PRO_5014794477" evidence="1">
    <location>
        <begin position="22"/>
        <end position="926"/>
    </location>
</feature>
<proteinExistence type="predicted"/>
<keyword evidence="3" id="KW-0645">Protease</keyword>
<accession>A0A2N3I4G1</accession>
<organism evidence="3 4">
    <name type="scientific">Raineya orbicola</name>
    <dbReference type="NCBI Taxonomy" id="2016530"/>
    <lineage>
        <taxon>Bacteria</taxon>
        <taxon>Pseudomonadati</taxon>
        <taxon>Bacteroidota</taxon>
        <taxon>Cytophagia</taxon>
        <taxon>Cytophagales</taxon>
        <taxon>Raineyaceae</taxon>
        <taxon>Raineya</taxon>
    </lineage>
</organism>
<dbReference type="Proteomes" id="UP000233387">
    <property type="component" value="Unassembled WGS sequence"/>
</dbReference>
<dbReference type="EMBL" id="NKXO01000062">
    <property type="protein sequence ID" value="PKQ65210.1"/>
    <property type="molecule type" value="Genomic_DNA"/>
</dbReference>
<dbReference type="SUPFAM" id="SSF49452">
    <property type="entry name" value="Starch-binding domain-like"/>
    <property type="match status" value="1"/>
</dbReference>
<dbReference type="Gene3D" id="2.170.130.10">
    <property type="entry name" value="TonB-dependent receptor, plug domain"/>
    <property type="match status" value="1"/>
</dbReference>
<protein>
    <submittedName>
        <fullName evidence="3">Carboxypeptidase regulatory-like domain</fullName>
    </submittedName>
</protein>
<dbReference type="GO" id="GO:0004180">
    <property type="term" value="F:carboxypeptidase activity"/>
    <property type="evidence" value="ECO:0007669"/>
    <property type="project" value="UniProtKB-KW"/>
</dbReference>